<dbReference type="FunFam" id="3.30.200.20:FF:000025">
    <property type="entry name" value="Platelet-derived growth factor receptor alpha"/>
    <property type="match status" value="1"/>
</dbReference>
<dbReference type="PROSITE" id="PS00109">
    <property type="entry name" value="PROTEIN_KINASE_TYR"/>
    <property type="match status" value="1"/>
</dbReference>
<dbReference type="InterPro" id="IPR001245">
    <property type="entry name" value="Ser-Thr/Tyr_kinase_cat_dom"/>
</dbReference>
<dbReference type="GO" id="GO:0005524">
    <property type="term" value="F:ATP binding"/>
    <property type="evidence" value="ECO:0007669"/>
    <property type="project" value="UniProtKB-UniRule"/>
</dbReference>
<dbReference type="InterPro" id="IPR000719">
    <property type="entry name" value="Prot_kinase_dom"/>
</dbReference>
<dbReference type="PROSITE" id="PS00107">
    <property type="entry name" value="PROTEIN_KINASE_ATP"/>
    <property type="match status" value="1"/>
</dbReference>
<feature type="binding site" evidence="20">
    <location>
        <position position="832"/>
    </location>
    <ligand>
        <name>ATP</name>
        <dbReference type="ChEBI" id="CHEBI:30616"/>
    </ligand>
</feature>
<organism evidence="30 31">
    <name type="scientific">Engystomops pustulosus</name>
    <name type="common">Tungara frog</name>
    <name type="synonym">Physalaemus pustulosus</name>
    <dbReference type="NCBI Taxonomy" id="76066"/>
    <lineage>
        <taxon>Eukaryota</taxon>
        <taxon>Metazoa</taxon>
        <taxon>Chordata</taxon>
        <taxon>Craniata</taxon>
        <taxon>Vertebrata</taxon>
        <taxon>Euteleostomi</taxon>
        <taxon>Amphibia</taxon>
        <taxon>Batrachia</taxon>
        <taxon>Anura</taxon>
        <taxon>Neobatrachia</taxon>
        <taxon>Hyloidea</taxon>
        <taxon>Leptodactylidae</taxon>
        <taxon>Leiuperinae</taxon>
        <taxon>Engystomops</taxon>
    </lineage>
</organism>
<dbReference type="GO" id="GO:0043235">
    <property type="term" value="C:receptor complex"/>
    <property type="evidence" value="ECO:0007669"/>
    <property type="project" value="TreeGrafter"/>
</dbReference>
<dbReference type="PANTHER" id="PTHR24416:SF47">
    <property type="entry name" value="MACROPHAGE COLONY-STIMULATING FACTOR 1 RECEPTOR"/>
    <property type="match status" value="1"/>
</dbReference>
<dbReference type="Proteomes" id="UP000824782">
    <property type="component" value="Unassembled WGS sequence"/>
</dbReference>
<proteinExistence type="inferred from homology"/>
<evidence type="ECO:0000256" key="4">
    <source>
        <dbReference type="ARBA" id="ARBA00022553"/>
    </source>
</evidence>
<evidence type="ECO:0000256" key="24">
    <source>
        <dbReference type="PROSITE-ProRule" id="PRU10141"/>
    </source>
</evidence>
<evidence type="ECO:0000313" key="30">
    <source>
        <dbReference type="EMBL" id="KAG8579473.1"/>
    </source>
</evidence>
<dbReference type="SMART" id="SM00219">
    <property type="entry name" value="TyrKc"/>
    <property type="match status" value="1"/>
</dbReference>
<feature type="domain" description="Ig-like" evidence="29">
    <location>
        <begin position="88"/>
        <end position="156"/>
    </location>
</feature>
<evidence type="ECO:0000256" key="5">
    <source>
        <dbReference type="ARBA" id="ARBA00022679"/>
    </source>
</evidence>
<evidence type="ECO:0000256" key="23">
    <source>
        <dbReference type="PIRSR" id="PIRSR500947-52"/>
    </source>
</evidence>
<keyword evidence="6 25" id="KW-0812">Transmembrane</keyword>
<dbReference type="Pfam" id="PF07679">
    <property type="entry name" value="I-set"/>
    <property type="match status" value="1"/>
</dbReference>
<keyword evidence="10 20" id="KW-0067">ATP-binding</keyword>
<evidence type="ECO:0000256" key="3">
    <source>
        <dbReference type="ARBA" id="ARBA00022475"/>
    </source>
</evidence>
<keyword evidence="11 27" id="KW-1133">Transmembrane helix</keyword>
<evidence type="ECO:0000256" key="6">
    <source>
        <dbReference type="ARBA" id="ARBA00022692"/>
    </source>
</evidence>
<dbReference type="PIRSF" id="PIRSF500947">
    <property type="entry name" value="CSF-1_receptor"/>
    <property type="match status" value="1"/>
</dbReference>
<feature type="domain" description="Ig-like" evidence="29">
    <location>
        <begin position="273"/>
        <end position="351"/>
    </location>
</feature>
<dbReference type="PIRSF" id="PIRSF000615">
    <property type="entry name" value="TyrPK_CSF1-R"/>
    <property type="match status" value="1"/>
</dbReference>
<dbReference type="Gene3D" id="3.30.200.20">
    <property type="entry name" value="Phosphorylase Kinase, domain 1"/>
    <property type="match status" value="1"/>
</dbReference>
<feature type="disulfide bond" evidence="23">
    <location>
        <begin position="475"/>
        <end position="533"/>
    </location>
</feature>
<dbReference type="GO" id="GO:0030316">
    <property type="term" value="P:osteoclast differentiation"/>
    <property type="evidence" value="ECO:0007669"/>
    <property type="project" value="TreeGrafter"/>
</dbReference>
<evidence type="ECO:0000256" key="12">
    <source>
        <dbReference type="ARBA" id="ARBA00023136"/>
    </source>
</evidence>
<dbReference type="EMBL" id="WNYA01000004">
    <property type="protein sequence ID" value="KAG8579473.1"/>
    <property type="molecule type" value="Genomic_DNA"/>
</dbReference>
<evidence type="ECO:0000256" key="14">
    <source>
        <dbReference type="ARBA" id="ARBA00023157"/>
    </source>
</evidence>
<dbReference type="InterPro" id="IPR007110">
    <property type="entry name" value="Ig-like_dom"/>
</dbReference>
<dbReference type="GO" id="GO:0019955">
    <property type="term" value="F:cytokine binding"/>
    <property type="evidence" value="ECO:0007669"/>
    <property type="project" value="InterPro"/>
</dbReference>
<keyword evidence="3" id="KW-1003">Cell membrane</keyword>
<dbReference type="InterPro" id="IPR013783">
    <property type="entry name" value="Ig-like_fold"/>
</dbReference>
<dbReference type="Gene3D" id="1.10.510.10">
    <property type="entry name" value="Transferase(Phosphotransferase) domain 1"/>
    <property type="match status" value="1"/>
</dbReference>
<dbReference type="InterPro" id="IPR008266">
    <property type="entry name" value="Tyr_kinase_AS"/>
</dbReference>
<evidence type="ECO:0000256" key="10">
    <source>
        <dbReference type="ARBA" id="ARBA00022840"/>
    </source>
</evidence>
<dbReference type="SMART" id="SM00409">
    <property type="entry name" value="IG"/>
    <property type="match status" value="4"/>
</dbReference>
<comment type="catalytic activity">
    <reaction evidence="18">
        <text>L-tyrosyl-[protein] + ATP = O-phospho-L-tyrosyl-[protein] + ADP + H(+)</text>
        <dbReference type="Rhea" id="RHEA:10596"/>
        <dbReference type="Rhea" id="RHEA-COMP:10136"/>
        <dbReference type="Rhea" id="RHEA-COMP:20101"/>
        <dbReference type="ChEBI" id="CHEBI:15378"/>
        <dbReference type="ChEBI" id="CHEBI:30616"/>
        <dbReference type="ChEBI" id="CHEBI:46858"/>
        <dbReference type="ChEBI" id="CHEBI:61978"/>
        <dbReference type="ChEBI" id="CHEBI:456216"/>
        <dbReference type="EC" id="2.7.10.1"/>
    </reaction>
</comment>
<dbReference type="SUPFAM" id="SSF48726">
    <property type="entry name" value="Immunoglobulin"/>
    <property type="match status" value="3"/>
</dbReference>
<dbReference type="GO" id="GO:0005886">
    <property type="term" value="C:plasma membrane"/>
    <property type="evidence" value="ECO:0007669"/>
    <property type="project" value="UniProtKB-SubCell"/>
</dbReference>
<evidence type="ECO:0000256" key="13">
    <source>
        <dbReference type="ARBA" id="ARBA00023137"/>
    </source>
</evidence>
<evidence type="ECO:0000256" key="17">
    <source>
        <dbReference type="ARBA" id="ARBA00023319"/>
    </source>
</evidence>
<evidence type="ECO:0000256" key="15">
    <source>
        <dbReference type="ARBA" id="ARBA00023170"/>
    </source>
</evidence>
<feature type="disulfide bond" evidence="23">
    <location>
        <begin position="281"/>
        <end position="335"/>
    </location>
</feature>
<dbReference type="PROSITE" id="PS00240">
    <property type="entry name" value="RECEPTOR_TYR_KIN_III"/>
    <property type="match status" value="1"/>
</dbReference>
<protein>
    <recommendedName>
        <fullName evidence="2">receptor protein-tyrosine kinase</fullName>
        <ecNumber evidence="2">2.7.10.1</ecNumber>
    </recommendedName>
</protein>
<evidence type="ECO:0000256" key="7">
    <source>
        <dbReference type="ARBA" id="ARBA00022737"/>
    </source>
</evidence>
<feature type="binding site" evidence="21">
    <location>
        <position position="612"/>
    </location>
    <ligand>
        <name>Mg(2+)</name>
        <dbReference type="ChEBI" id="CHEBI:18420"/>
    </ligand>
</feature>
<evidence type="ECO:0000256" key="9">
    <source>
        <dbReference type="ARBA" id="ARBA00022777"/>
    </source>
</evidence>
<dbReference type="InterPro" id="IPR020635">
    <property type="entry name" value="Tyr_kinase_cat_dom"/>
</dbReference>
<feature type="binding site" evidence="20">
    <location>
        <begin position="640"/>
        <end position="647"/>
    </location>
    <ligand>
        <name>ATP</name>
        <dbReference type="ChEBI" id="CHEBI:30616"/>
    </ligand>
</feature>
<dbReference type="InterPro" id="IPR003598">
    <property type="entry name" value="Ig_sub2"/>
</dbReference>
<reference evidence="30" key="1">
    <citation type="thesis" date="2020" institute="ProQuest LLC" country="789 East Eisenhower Parkway, Ann Arbor, MI, USA">
        <title>Comparative Genomics and Chromosome Evolution.</title>
        <authorList>
            <person name="Mudd A.B."/>
        </authorList>
    </citation>
    <scope>NUCLEOTIDE SEQUENCE</scope>
    <source>
        <strain evidence="30">237g6f4</strain>
        <tissue evidence="30">Blood</tissue>
    </source>
</reference>
<dbReference type="EC" id="2.7.10.1" evidence="2"/>
<keyword evidence="17 25" id="KW-0393">Immunoglobulin domain</keyword>
<feature type="binding site" evidence="21">
    <location>
        <position position="833"/>
    </location>
    <ligand>
        <name>Mg(2+)</name>
        <dbReference type="ChEBI" id="CHEBI:18420"/>
    </ligand>
</feature>
<dbReference type="InterPro" id="IPR017441">
    <property type="entry name" value="Protein_kinase_ATP_BS"/>
</dbReference>
<dbReference type="GO" id="GO:0019838">
    <property type="term" value="F:growth factor binding"/>
    <property type="evidence" value="ECO:0007669"/>
    <property type="project" value="TreeGrafter"/>
</dbReference>
<feature type="domain" description="Protein kinase" evidence="28">
    <location>
        <begin position="633"/>
        <end position="960"/>
    </location>
</feature>
<keyword evidence="5" id="KW-0808">Transferase</keyword>
<keyword evidence="4" id="KW-0597">Phosphoprotein</keyword>
<feature type="active site" description="Proton acceptor" evidence="19">
    <location>
        <position position="828"/>
    </location>
</feature>
<evidence type="ECO:0000256" key="1">
    <source>
        <dbReference type="ARBA" id="ARBA00004251"/>
    </source>
</evidence>
<gene>
    <name evidence="30" type="ORF">GDO81_010909</name>
</gene>
<dbReference type="InterPro" id="IPR003599">
    <property type="entry name" value="Ig_sub"/>
</dbReference>
<dbReference type="GO" id="GO:1990682">
    <property type="term" value="C:CSF1-CSF1R complex"/>
    <property type="evidence" value="ECO:0007669"/>
    <property type="project" value="TreeGrafter"/>
</dbReference>
<dbReference type="Pfam" id="PF07714">
    <property type="entry name" value="PK_Tyr_Ser-Thr"/>
    <property type="match status" value="1"/>
</dbReference>
<name>A0AAV7C4X0_ENGPU</name>
<keyword evidence="13" id="KW-0829">Tyrosine-protein kinase</keyword>
<keyword evidence="9" id="KW-0418">Kinase</keyword>
<evidence type="ECO:0000256" key="20">
    <source>
        <dbReference type="PIRSR" id="PIRSR000615-2"/>
    </source>
</evidence>
<dbReference type="InterPro" id="IPR030658">
    <property type="entry name" value="CSF-1_receptor"/>
</dbReference>
<dbReference type="FunFam" id="1.10.510.10:FF:000177">
    <property type="entry name" value="Mast/stem cell growth factor receptor"/>
    <property type="match status" value="1"/>
</dbReference>
<keyword evidence="16" id="KW-0325">Glycoprotein</keyword>
<comment type="caution">
    <text evidence="30">The sequence shown here is derived from an EMBL/GenBank/DDBJ whole genome shotgun (WGS) entry which is preliminary data.</text>
</comment>
<dbReference type="AlphaFoldDB" id="A0AAV7C4X0"/>
<dbReference type="GO" id="GO:0043408">
    <property type="term" value="P:regulation of MAPK cascade"/>
    <property type="evidence" value="ECO:0007669"/>
    <property type="project" value="TreeGrafter"/>
</dbReference>
<evidence type="ECO:0000256" key="8">
    <source>
        <dbReference type="ARBA" id="ARBA00022741"/>
    </source>
</evidence>
<feature type="disulfide bond" evidence="23">
    <location>
        <begin position="105"/>
        <end position="142"/>
    </location>
</feature>
<dbReference type="GO" id="GO:0005011">
    <property type="term" value="F:macrophage colony-stimulating factor receptor activity"/>
    <property type="evidence" value="ECO:0007669"/>
    <property type="project" value="TreeGrafter"/>
</dbReference>
<keyword evidence="15 25" id="KW-0675">Receptor</keyword>
<keyword evidence="8 20" id="KW-0547">Nucleotide-binding</keyword>
<dbReference type="InterPro" id="IPR013098">
    <property type="entry name" value="Ig_I-set"/>
</dbReference>
<keyword evidence="31" id="KW-1185">Reference proteome</keyword>
<evidence type="ECO:0000256" key="2">
    <source>
        <dbReference type="ARBA" id="ARBA00011902"/>
    </source>
</evidence>
<comment type="subcellular location">
    <subcellularLocation>
        <location evidence="1">Cell membrane</location>
        <topology evidence="1">Single-pass type I membrane protein</topology>
    </subcellularLocation>
    <subcellularLocation>
        <location evidence="25">Membrane</location>
        <topology evidence="25">Single-pass type I membrane protein</topology>
    </subcellularLocation>
</comment>
<keyword evidence="7" id="KW-0677">Repeat</keyword>
<dbReference type="Pfam" id="PF25305">
    <property type="entry name" value="Ig_PDGFR_d4"/>
    <property type="match status" value="1"/>
</dbReference>
<keyword evidence="12 27" id="KW-0472">Membrane</keyword>
<evidence type="ECO:0000256" key="18">
    <source>
        <dbReference type="ARBA" id="ARBA00051243"/>
    </source>
</evidence>
<feature type="binding site" evidence="20">
    <location>
        <begin position="715"/>
        <end position="721"/>
    </location>
    <ligand>
        <name>ATP</name>
        <dbReference type="ChEBI" id="CHEBI:30616"/>
    </ligand>
</feature>
<dbReference type="SUPFAM" id="SSF56112">
    <property type="entry name" value="Protein kinase-like (PK-like)"/>
    <property type="match status" value="1"/>
</dbReference>
<comment type="similarity">
    <text evidence="25">Belongs to the protein kinase superfamily. Tyr protein kinase family. CSF-1/PDGF receptor subfamily.</text>
</comment>
<sequence>MEQCDRTSYTSCGIHFREKYKRNTEDYEKRIVAQFPVFCSQSACEPDIYSAAEATSGATGRDTMGTAALTLLILISVRDGLKNQDPVPAKSEEVIEAGSSVTLKCAGNGTVKWIVQGGKKDIRNDTILIRKASFKDTKTYSCVYDAPGSVENVAVHLFVKDSSNYLNALFGVVIRFDEHQDAVIPCLLTDPSIPESAVSLEPLDYFKKVTTEFDAKKGFTIRNVQTDLNDHTFRCTVTVNGKKKDTHSMRIYVEKEEIIHSVFLPSNEYIRIQGEDFVTNCTAKSNAKIQIAWDNGTKTIEETEMKYSFVDGIWTITSILSIRSVSYEDSGNYTCVAGNKEPSRKRSANLQVIEKAFVHVSTSQNRSISQLTGLDEELTVDVEAYPSQLSWQWLHNNTGIIKNVSSLSKWEHRGPYRHQSILTLYRMNANETGTYTFYANNSETSASLSVEIKLFGTPSVIMEQYSVNGSHEIKCTSKGYTLPAITWLLCFNTSCSDEEKVPFTDELRQDTQEDVVISVMRLEKLNDTVTIFCLASNIAGTASDKMTITKAILPVVASSTKEAEKFSSMFIVVAAGAAFFFLLSVFFIYKYKQKPKFEVRWQMVQVTEGNQYICIDPTQLPYNERWEFPRANLQFGKTIGAGAFGKVMEATAFGMGKDDSALRVAVKMLKPSAHTDEKEALMSELKILSHLGHHDNIVNLLGACTSGGPILVITEYCQHGDLLNFLRRKAEIMNNNFTAALANSTSDYKNMAVEGKYLGSNSGLGNDSSYIDMKPVTSNRASTLENPLVEEEDMDDHLPLDLHDLLNFSLQVAQGMSFLATKNCIHRDVAARNVLVTHGRMAKICDFGLARDIENDSNYVVKGNARLPVKWMAPESIFDCIYTVQSDVWSYGILLWEIFSLGRSPYPGVVVNRKFYKMIKDGCKMDCPDYAPLDIYRIMKACWDLEPTRRPTFNQLTDFISRQMSIITGQEYANIIQDQQEDDCADTKCVDSPTPPSNGNNYQFC</sequence>
<evidence type="ECO:0000256" key="21">
    <source>
        <dbReference type="PIRSR" id="PIRSR000615-3"/>
    </source>
</evidence>
<evidence type="ECO:0000256" key="11">
    <source>
        <dbReference type="ARBA" id="ARBA00022989"/>
    </source>
</evidence>
<evidence type="ECO:0000256" key="19">
    <source>
        <dbReference type="PIRSR" id="PIRSR000615-1"/>
    </source>
</evidence>
<dbReference type="GO" id="GO:0007169">
    <property type="term" value="P:cell surface receptor protein tyrosine kinase signaling pathway"/>
    <property type="evidence" value="ECO:0007669"/>
    <property type="project" value="InterPro"/>
</dbReference>
<feature type="disulfide bond" evidence="23">
    <location>
        <begin position="186"/>
        <end position="235"/>
    </location>
</feature>
<feature type="binding site" evidence="20 24">
    <location>
        <position position="667"/>
    </location>
    <ligand>
        <name>ATP</name>
        <dbReference type="ChEBI" id="CHEBI:30616"/>
    </ligand>
</feature>
<dbReference type="InterPro" id="IPR050122">
    <property type="entry name" value="RTK"/>
</dbReference>
<keyword evidence="14 23" id="KW-1015">Disulfide bond</keyword>
<evidence type="ECO:0000256" key="27">
    <source>
        <dbReference type="SAM" id="Phobius"/>
    </source>
</evidence>
<dbReference type="GO" id="GO:0046872">
    <property type="term" value="F:metal ion binding"/>
    <property type="evidence" value="ECO:0007669"/>
    <property type="project" value="UniProtKB-KW"/>
</dbReference>
<dbReference type="SMART" id="SM00408">
    <property type="entry name" value="IGc2"/>
    <property type="match status" value="2"/>
</dbReference>
<evidence type="ECO:0000259" key="28">
    <source>
        <dbReference type="PROSITE" id="PS50011"/>
    </source>
</evidence>
<evidence type="ECO:0000256" key="16">
    <source>
        <dbReference type="ARBA" id="ARBA00023180"/>
    </source>
</evidence>
<feature type="region of interest" description="Disordered" evidence="26">
    <location>
        <begin position="986"/>
        <end position="1005"/>
    </location>
</feature>
<dbReference type="PANTHER" id="PTHR24416">
    <property type="entry name" value="TYROSINE-PROTEIN KINASE RECEPTOR"/>
    <property type="match status" value="1"/>
</dbReference>
<evidence type="ECO:0000259" key="29">
    <source>
        <dbReference type="PROSITE" id="PS50835"/>
    </source>
</evidence>
<dbReference type="InterPro" id="IPR001824">
    <property type="entry name" value="Tyr_kinase_rcpt_3_CS"/>
</dbReference>
<evidence type="ECO:0000256" key="26">
    <source>
        <dbReference type="SAM" id="MobiDB-lite"/>
    </source>
</evidence>
<dbReference type="GO" id="GO:0030335">
    <property type="term" value="P:positive regulation of cell migration"/>
    <property type="evidence" value="ECO:0007669"/>
    <property type="project" value="TreeGrafter"/>
</dbReference>
<dbReference type="InterPro" id="IPR011009">
    <property type="entry name" value="Kinase-like_dom_sf"/>
</dbReference>
<keyword evidence="21" id="KW-0479">Metal-binding</keyword>
<evidence type="ECO:0000256" key="22">
    <source>
        <dbReference type="PIRSR" id="PIRSR000615-4"/>
    </source>
</evidence>
<feature type="transmembrane region" description="Helical" evidence="27">
    <location>
        <begin position="566"/>
        <end position="589"/>
    </location>
</feature>
<feature type="binding site" evidence="21">
    <location>
        <position position="846"/>
    </location>
    <ligand>
        <name>Mg(2+)</name>
        <dbReference type="ChEBI" id="CHEBI:18420"/>
    </ligand>
</feature>
<dbReference type="Gene3D" id="2.60.40.10">
    <property type="entry name" value="Immunoglobulins"/>
    <property type="match status" value="5"/>
</dbReference>
<evidence type="ECO:0000313" key="31">
    <source>
        <dbReference type="Proteomes" id="UP000824782"/>
    </source>
</evidence>
<dbReference type="PROSITE" id="PS50011">
    <property type="entry name" value="PROTEIN_KINASE_DOM"/>
    <property type="match status" value="1"/>
</dbReference>
<accession>A0AAV7C4X0</accession>
<feature type="site" description="Important for interaction with phosphotyrosine-binding proteins" evidence="22">
    <location>
        <position position="972"/>
    </location>
</feature>
<dbReference type="InterPro" id="IPR036179">
    <property type="entry name" value="Ig-like_dom_sf"/>
</dbReference>
<feature type="domain" description="Ig-like" evidence="29">
    <location>
        <begin position="458"/>
        <end position="549"/>
    </location>
</feature>
<keyword evidence="21" id="KW-0460">Magnesium</keyword>
<dbReference type="PROSITE" id="PS50835">
    <property type="entry name" value="IG_LIKE"/>
    <property type="match status" value="3"/>
</dbReference>
<evidence type="ECO:0000256" key="25">
    <source>
        <dbReference type="RuleBase" id="RU000311"/>
    </source>
</evidence>